<comment type="subcellular location">
    <subcellularLocation>
        <location evidence="7">Cytoplasm</location>
    </subcellularLocation>
</comment>
<keyword evidence="7" id="KW-0698">rRNA processing</keyword>
<dbReference type="GO" id="GO:0006364">
    <property type="term" value="P:rRNA processing"/>
    <property type="evidence" value="ECO:0007669"/>
    <property type="project" value="UniProtKB-UniRule"/>
</dbReference>
<dbReference type="SMR" id="A0A3B0JDH2"/>
<dbReference type="GO" id="GO:0008270">
    <property type="term" value="F:zinc ion binding"/>
    <property type="evidence" value="ECO:0007669"/>
    <property type="project" value="UniProtKB-UniRule"/>
</dbReference>
<dbReference type="Gene3D" id="3.40.390.30">
    <property type="entry name" value="Metalloproteases ('zincins'), catalytic domain"/>
    <property type="match status" value="1"/>
</dbReference>
<keyword evidence="6 7" id="KW-0862">Zinc</keyword>
<dbReference type="NCBIfam" id="TIGR00043">
    <property type="entry name" value="rRNA maturation RNase YbeY"/>
    <property type="match status" value="1"/>
</dbReference>
<dbReference type="InterPro" id="IPR023091">
    <property type="entry name" value="MetalPrtase_cat_dom_sf_prd"/>
</dbReference>
<keyword evidence="5 7" id="KW-0378">Hydrolase</keyword>
<evidence type="ECO:0000313" key="8">
    <source>
        <dbReference type="EMBL" id="SPP33239.1"/>
    </source>
</evidence>
<dbReference type="GO" id="GO:0005737">
    <property type="term" value="C:cytoplasm"/>
    <property type="evidence" value="ECO:0007669"/>
    <property type="project" value="UniProtKB-SubCell"/>
</dbReference>
<dbReference type="PANTHER" id="PTHR46986">
    <property type="entry name" value="ENDORIBONUCLEASE YBEY, CHLOROPLASTIC"/>
    <property type="match status" value="1"/>
</dbReference>
<dbReference type="InterPro" id="IPR002036">
    <property type="entry name" value="YbeY"/>
</dbReference>
<dbReference type="EC" id="3.1.-.-" evidence="7"/>
<dbReference type="PANTHER" id="PTHR46986:SF1">
    <property type="entry name" value="ENDORIBONUCLEASE YBEY, CHLOROPLASTIC"/>
    <property type="match status" value="1"/>
</dbReference>
<dbReference type="GO" id="GO:0004521">
    <property type="term" value="F:RNA endonuclease activity"/>
    <property type="evidence" value="ECO:0007669"/>
    <property type="project" value="UniProtKB-UniRule"/>
</dbReference>
<comment type="similarity">
    <text evidence="1 7">Belongs to the endoribonuclease YbeY family.</text>
</comment>
<comment type="function">
    <text evidence="7">Single strand-specific metallo-endoribonuclease involved in late-stage 70S ribosome quality control and in maturation of the 3' terminus of the 16S rRNA.</text>
</comment>
<evidence type="ECO:0000256" key="7">
    <source>
        <dbReference type="HAMAP-Rule" id="MF_00009"/>
    </source>
</evidence>
<keyword evidence="3 7" id="KW-0479">Metal-binding</keyword>
<dbReference type="Pfam" id="PF02130">
    <property type="entry name" value="YbeY"/>
    <property type="match status" value="1"/>
</dbReference>
<dbReference type="HAMAP" id="MF_00009">
    <property type="entry name" value="Endoribonucl_YbeY"/>
    <property type="match status" value="1"/>
</dbReference>
<feature type="binding site" evidence="7">
    <location>
        <position position="113"/>
    </location>
    <ligand>
        <name>Zn(2+)</name>
        <dbReference type="ChEBI" id="CHEBI:29105"/>
        <note>catalytic</note>
    </ligand>
</feature>
<reference evidence="8" key="1">
    <citation type="submission" date="2018-04" db="EMBL/GenBank/DDBJ databases">
        <authorList>
            <person name="Go L.Y."/>
            <person name="Mitchell J.A."/>
        </authorList>
    </citation>
    <scope>NUCLEOTIDE SEQUENCE</scope>
    <source>
        <strain evidence="8">WBAD</strain>
    </source>
</reference>
<comment type="cofactor">
    <cofactor evidence="7">
        <name>Zn(2+)</name>
        <dbReference type="ChEBI" id="CHEBI:29105"/>
    </cofactor>
    <text evidence="7">Binds 1 zinc ion.</text>
</comment>
<evidence type="ECO:0000256" key="5">
    <source>
        <dbReference type="ARBA" id="ARBA00022801"/>
    </source>
</evidence>
<dbReference type="AlphaFoldDB" id="A0A3B0JDH2"/>
<organism evidence="8">
    <name type="scientific">Wolbachia endosymbiont of Aleurodicus dispersus</name>
    <dbReference type="NCBI Taxonomy" id="1288877"/>
    <lineage>
        <taxon>Bacteria</taxon>
        <taxon>Pseudomonadati</taxon>
        <taxon>Pseudomonadota</taxon>
        <taxon>Alphaproteobacteria</taxon>
        <taxon>Rickettsiales</taxon>
        <taxon>Anaplasmataceae</taxon>
        <taxon>Wolbachieae</taxon>
        <taxon>Wolbachia</taxon>
    </lineage>
</organism>
<gene>
    <name evidence="7 8" type="primary">ybeY</name>
    <name evidence="8" type="ORF">WBAD_0789</name>
</gene>
<dbReference type="SUPFAM" id="SSF55486">
    <property type="entry name" value="Metalloproteases ('zincins'), catalytic domain"/>
    <property type="match status" value="1"/>
</dbReference>
<evidence type="ECO:0000256" key="2">
    <source>
        <dbReference type="ARBA" id="ARBA00022722"/>
    </source>
</evidence>
<name>A0A3B0JDH2_9RICK</name>
<dbReference type="PROSITE" id="PS01306">
    <property type="entry name" value="UPF0054"/>
    <property type="match status" value="1"/>
</dbReference>
<dbReference type="EMBL" id="OUNE01000135">
    <property type="protein sequence ID" value="SPP33239.1"/>
    <property type="molecule type" value="Genomic_DNA"/>
</dbReference>
<evidence type="ECO:0000256" key="6">
    <source>
        <dbReference type="ARBA" id="ARBA00022833"/>
    </source>
</evidence>
<dbReference type="GO" id="GO:0004222">
    <property type="term" value="F:metalloendopeptidase activity"/>
    <property type="evidence" value="ECO:0007669"/>
    <property type="project" value="InterPro"/>
</dbReference>
<proteinExistence type="inferred from homology"/>
<dbReference type="InterPro" id="IPR020549">
    <property type="entry name" value="YbeY_CS"/>
</dbReference>
<keyword evidence="4 7" id="KW-0255">Endonuclease</keyword>
<accession>A0A3B0JDH2</accession>
<evidence type="ECO:0000256" key="3">
    <source>
        <dbReference type="ARBA" id="ARBA00022723"/>
    </source>
</evidence>
<evidence type="ECO:0000256" key="4">
    <source>
        <dbReference type="ARBA" id="ARBA00022759"/>
    </source>
</evidence>
<sequence length="152" mass="17519">MLEVSILDKRWHSITKDPQSFVLNIINASLKELKIDHYKPNISIALADDNLLHQLNLKFREIDKPTNVLSFPCEQLSSECDLGDIAIAVDTIERESHEYCISILTHTAHMLVHGLLHLLGYDHQKEDEEIIMKSLESKILALLEFEKEKYGR</sequence>
<feature type="binding site" evidence="7">
    <location>
        <position position="117"/>
    </location>
    <ligand>
        <name>Zn(2+)</name>
        <dbReference type="ChEBI" id="CHEBI:29105"/>
        <note>catalytic</note>
    </ligand>
</feature>
<evidence type="ECO:0000256" key="1">
    <source>
        <dbReference type="ARBA" id="ARBA00010875"/>
    </source>
</evidence>
<protein>
    <recommendedName>
        <fullName evidence="7">Endoribonuclease YbeY</fullName>
        <ecNumber evidence="7">3.1.-.-</ecNumber>
    </recommendedName>
</protein>
<keyword evidence="2 7" id="KW-0540">Nuclease</keyword>
<feature type="binding site" evidence="7">
    <location>
        <position position="123"/>
    </location>
    <ligand>
        <name>Zn(2+)</name>
        <dbReference type="ChEBI" id="CHEBI:29105"/>
        <note>catalytic</note>
    </ligand>
</feature>
<keyword evidence="7" id="KW-0690">Ribosome biogenesis</keyword>
<keyword evidence="7" id="KW-0963">Cytoplasm</keyword>